<protein>
    <submittedName>
        <fullName evidence="4">Methyltransferase type 11</fullName>
    </submittedName>
</protein>
<organism evidence="4 5">
    <name type="scientific">Rubinisphaera brasiliensis (strain ATCC 49424 / DSM 5305 / JCM 21570 / IAM 15109 / NBRC 103401 / IFAM 1448)</name>
    <name type="common">Planctomyces brasiliensis</name>
    <dbReference type="NCBI Taxonomy" id="756272"/>
    <lineage>
        <taxon>Bacteria</taxon>
        <taxon>Pseudomonadati</taxon>
        <taxon>Planctomycetota</taxon>
        <taxon>Planctomycetia</taxon>
        <taxon>Planctomycetales</taxon>
        <taxon>Planctomycetaceae</taxon>
        <taxon>Rubinisphaera</taxon>
    </lineage>
</organism>
<dbReference type="Gene3D" id="3.40.50.150">
    <property type="entry name" value="Vaccinia Virus protein VP39"/>
    <property type="match status" value="1"/>
</dbReference>
<dbReference type="Proteomes" id="UP000006860">
    <property type="component" value="Chromosome"/>
</dbReference>
<dbReference type="CDD" id="cd02440">
    <property type="entry name" value="AdoMet_MTases"/>
    <property type="match status" value="1"/>
</dbReference>
<dbReference type="STRING" id="756272.Plabr_0961"/>
<reference evidence="5" key="1">
    <citation type="submission" date="2011-02" db="EMBL/GenBank/DDBJ databases">
        <title>The complete genome of Planctomyces brasiliensis DSM 5305.</title>
        <authorList>
            <person name="Lucas S."/>
            <person name="Copeland A."/>
            <person name="Lapidus A."/>
            <person name="Bruce D."/>
            <person name="Goodwin L."/>
            <person name="Pitluck S."/>
            <person name="Kyrpides N."/>
            <person name="Mavromatis K."/>
            <person name="Pagani I."/>
            <person name="Ivanova N."/>
            <person name="Ovchinnikova G."/>
            <person name="Lu M."/>
            <person name="Detter J.C."/>
            <person name="Han C."/>
            <person name="Land M."/>
            <person name="Hauser L."/>
            <person name="Markowitz V."/>
            <person name="Cheng J.-F."/>
            <person name="Hugenholtz P."/>
            <person name="Woyke T."/>
            <person name="Wu D."/>
            <person name="Tindall B."/>
            <person name="Pomrenke H.G."/>
            <person name="Brambilla E."/>
            <person name="Klenk H.-P."/>
            <person name="Eisen J.A."/>
        </authorList>
    </citation>
    <scope>NUCLEOTIDE SEQUENCE [LARGE SCALE GENOMIC DNA]</scope>
    <source>
        <strain evidence="5">ATCC 49424 / DSM 5305 / JCM 21570 / NBRC 103401 / IFAM 1448</strain>
    </source>
</reference>
<evidence type="ECO:0000256" key="1">
    <source>
        <dbReference type="ARBA" id="ARBA00022603"/>
    </source>
</evidence>
<keyword evidence="2" id="KW-0808">Transferase</keyword>
<dbReference type="KEGG" id="pbs:Plabr_0961"/>
<proteinExistence type="predicted"/>
<dbReference type="RefSeq" id="WP_013627320.1">
    <property type="nucleotide sequence ID" value="NC_015174.1"/>
</dbReference>
<dbReference type="Pfam" id="PF13649">
    <property type="entry name" value="Methyltransf_25"/>
    <property type="match status" value="1"/>
</dbReference>
<evidence type="ECO:0000259" key="3">
    <source>
        <dbReference type="Pfam" id="PF13649"/>
    </source>
</evidence>
<name>F0SJ40_RUBBR</name>
<evidence type="ECO:0000256" key="2">
    <source>
        <dbReference type="ARBA" id="ARBA00022679"/>
    </source>
</evidence>
<accession>F0SJ40</accession>
<keyword evidence="5" id="KW-1185">Reference proteome</keyword>
<keyword evidence="1 4" id="KW-0489">Methyltransferase</keyword>
<dbReference type="GO" id="GO:0008168">
    <property type="term" value="F:methyltransferase activity"/>
    <property type="evidence" value="ECO:0007669"/>
    <property type="project" value="UniProtKB-KW"/>
</dbReference>
<dbReference type="PANTHER" id="PTHR43861:SF1">
    <property type="entry name" value="TRANS-ACONITATE 2-METHYLTRANSFERASE"/>
    <property type="match status" value="1"/>
</dbReference>
<gene>
    <name evidence="4" type="ordered locus">Plabr_0961</name>
</gene>
<dbReference type="InterPro" id="IPR029063">
    <property type="entry name" value="SAM-dependent_MTases_sf"/>
</dbReference>
<dbReference type="eggNOG" id="COG4122">
    <property type="taxonomic scope" value="Bacteria"/>
</dbReference>
<dbReference type="HOGENOM" id="CLU_073559_0_0_0"/>
<dbReference type="EMBL" id="CP002546">
    <property type="protein sequence ID" value="ADY58582.1"/>
    <property type="molecule type" value="Genomic_DNA"/>
</dbReference>
<sequence>MSDNAEPSMEMIFNFFADVERKGPGSKASTLKALSLLKDLPANPRIVEFGCGTGVASIPLARSLDCELTAVEIHQPFLDKLAENASRDGVGDRIETVQADMGEPAFPEKSFDVIWSEAAIYNVGFEHGLRLWKPLLRSGGYIVVSEVVWLTHEPPQKAKKFWESEYPLMTTVDGNLATMRKVGFNPVDHFVLPSDDWQSYYGPLQEHVTAYRSSHAGNQSAQALADSLQDEIDLWKECGDSFGYCFFIGRAG</sequence>
<dbReference type="SUPFAM" id="SSF53335">
    <property type="entry name" value="S-adenosyl-L-methionine-dependent methyltransferases"/>
    <property type="match status" value="1"/>
</dbReference>
<feature type="domain" description="Methyltransferase" evidence="3">
    <location>
        <begin position="46"/>
        <end position="140"/>
    </location>
</feature>
<evidence type="ECO:0000313" key="5">
    <source>
        <dbReference type="Proteomes" id="UP000006860"/>
    </source>
</evidence>
<evidence type="ECO:0000313" key="4">
    <source>
        <dbReference type="EMBL" id="ADY58582.1"/>
    </source>
</evidence>
<dbReference type="AlphaFoldDB" id="F0SJ40"/>
<dbReference type="PANTHER" id="PTHR43861">
    <property type="entry name" value="TRANS-ACONITATE 2-METHYLTRANSFERASE-RELATED"/>
    <property type="match status" value="1"/>
</dbReference>
<dbReference type="GO" id="GO:0032259">
    <property type="term" value="P:methylation"/>
    <property type="evidence" value="ECO:0007669"/>
    <property type="project" value="UniProtKB-KW"/>
</dbReference>
<dbReference type="InterPro" id="IPR041698">
    <property type="entry name" value="Methyltransf_25"/>
</dbReference>
<dbReference type="OrthoDB" id="9772751at2"/>